<dbReference type="RefSeq" id="WP_170217903.1">
    <property type="nucleotide sequence ID" value="NZ_CP144375.1"/>
</dbReference>
<dbReference type="PRINTS" id="PR00364">
    <property type="entry name" value="DISEASERSIST"/>
</dbReference>
<proteinExistence type="predicted"/>
<accession>A0A3E0H7S8</accession>
<evidence type="ECO:0000313" key="4">
    <source>
        <dbReference type="Proteomes" id="UP000256269"/>
    </source>
</evidence>
<dbReference type="InterPro" id="IPR011990">
    <property type="entry name" value="TPR-like_helical_dom_sf"/>
</dbReference>
<dbReference type="PROSITE" id="PS50943">
    <property type="entry name" value="HTH_CROC1"/>
    <property type="match status" value="1"/>
</dbReference>
<dbReference type="Pfam" id="PF13424">
    <property type="entry name" value="TPR_12"/>
    <property type="match status" value="2"/>
</dbReference>
<dbReference type="Gene3D" id="3.40.50.300">
    <property type="entry name" value="P-loop containing nucleotide triphosphate hydrolases"/>
    <property type="match status" value="1"/>
</dbReference>
<reference evidence="3 4" key="1">
    <citation type="submission" date="2018-08" db="EMBL/GenBank/DDBJ databases">
        <title>Genomic Encyclopedia of Archaeal and Bacterial Type Strains, Phase II (KMG-II): from individual species to whole genera.</title>
        <authorList>
            <person name="Goeker M."/>
        </authorList>
    </citation>
    <scope>NUCLEOTIDE SEQUENCE [LARGE SCALE GENOMIC DNA]</scope>
    <source>
        <strain evidence="3 4">DSM 45791</strain>
    </source>
</reference>
<sequence>MAGEAQRPAETAALGALGARLKRIRIERGLSLRGMARRLGSVGHSTLVDFEHGRRLIPADLLALYHRVAPENAGDLTRLWQAVLTARADGLAIDPCRGEAVAQLPADLVDFVDRDDELIEVLAWVRRPAGPRVVVISGQPGVGKSSFALRIAHRMRADYPDGQVFLELHGAGPEPVAPGAVVARLLGAMGFPGQELPGDLDSRAALLRSTLSNRRVLIVLDDASDEAQVRAALPGDDTTLVLITSRGPLAALDGVRHVRLDVFAPDAALELFRRVAGPDRVAAELHESRQVVACCGYLPLATRLAAASVATWPQSAIRDWADDLADRTRRLGRLRIGDRGVDTVFELSYRAMSVSARTMFRRVPLLPGPDFGVRTAAWAVPGDSVDAALEELLRRGMVQVSDRAHRYRMHDLLRLFAEDRLGHDDRPEDRTSAERAVLGGLLGTAFDAGAALDPSGYAVPRPGTPFTGRDQAVRWLDAEHRCLPAAVRRAAELGLTDLVFPLLVALPWYWDLRCRWDEWQEINRCAHELAVRVDDGLHQVIALNGLCIALRSVGDATAAISHGRAAVRLARRIGSVDEEAGALDRLGCVLGDTGEHREAVSLFTEAIRLNEELDERWSSATARRHLGEALSALGESAAAEAAFEQAMAEFAELGAVRSRAMTLCAQADVLLARGDLAEAADRCRCAMESFREQDDSWGVANARLVLGRVLTAAGRQEDAVRELTVAVDAFGELRDNSFQAAALRALAALSDLPAG</sequence>
<evidence type="ECO:0000313" key="3">
    <source>
        <dbReference type="EMBL" id="REH39348.1"/>
    </source>
</evidence>
<dbReference type="SUPFAM" id="SSF52540">
    <property type="entry name" value="P-loop containing nucleoside triphosphate hydrolases"/>
    <property type="match status" value="1"/>
</dbReference>
<keyword evidence="1" id="KW-0802">TPR repeat</keyword>
<name>A0A3E0H7S8_9PSEU</name>
<dbReference type="EMBL" id="QUNO01000013">
    <property type="protein sequence ID" value="REH39348.1"/>
    <property type="molecule type" value="Genomic_DNA"/>
</dbReference>
<dbReference type="SUPFAM" id="SSF48452">
    <property type="entry name" value="TPR-like"/>
    <property type="match status" value="1"/>
</dbReference>
<dbReference type="SMART" id="SM00028">
    <property type="entry name" value="TPR"/>
    <property type="match status" value="4"/>
</dbReference>
<dbReference type="Gene3D" id="1.10.260.40">
    <property type="entry name" value="lambda repressor-like DNA-binding domains"/>
    <property type="match status" value="1"/>
</dbReference>
<dbReference type="GO" id="GO:0043531">
    <property type="term" value="F:ADP binding"/>
    <property type="evidence" value="ECO:0007669"/>
    <property type="project" value="InterPro"/>
</dbReference>
<comment type="caution">
    <text evidence="3">The sequence shown here is derived from an EMBL/GenBank/DDBJ whole genome shotgun (WGS) entry which is preliminary data.</text>
</comment>
<dbReference type="SMART" id="SM00382">
    <property type="entry name" value="AAA"/>
    <property type="match status" value="1"/>
</dbReference>
<evidence type="ECO:0000256" key="1">
    <source>
        <dbReference type="PROSITE-ProRule" id="PRU00339"/>
    </source>
</evidence>
<dbReference type="Pfam" id="PF00931">
    <property type="entry name" value="NB-ARC"/>
    <property type="match status" value="1"/>
</dbReference>
<dbReference type="CDD" id="cd00093">
    <property type="entry name" value="HTH_XRE"/>
    <property type="match status" value="1"/>
</dbReference>
<dbReference type="AlphaFoldDB" id="A0A3E0H7S8"/>
<evidence type="ECO:0000259" key="2">
    <source>
        <dbReference type="PROSITE" id="PS50943"/>
    </source>
</evidence>
<feature type="repeat" description="TPR" evidence="1">
    <location>
        <begin position="580"/>
        <end position="613"/>
    </location>
</feature>
<dbReference type="PROSITE" id="PS50005">
    <property type="entry name" value="TPR"/>
    <property type="match status" value="1"/>
</dbReference>
<dbReference type="Proteomes" id="UP000256269">
    <property type="component" value="Unassembled WGS sequence"/>
</dbReference>
<dbReference type="Pfam" id="PF13560">
    <property type="entry name" value="HTH_31"/>
    <property type="match status" value="1"/>
</dbReference>
<dbReference type="InterPro" id="IPR010982">
    <property type="entry name" value="Lambda_DNA-bd_dom_sf"/>
</dbReference>
<dbReference type="PANTHER" id="PTHR47691">
    <property type="entry name" value="REGULATOR-RELATED"/>
    <property type="match status" value="1"/>
</dbReference>
<dbReference type="PANTHER" id="PTHR47691:SF3">
    <property type="entry name" value="HTH-TYPE TRANSCRIPTIONAL REGULATOR RV0890C-RELATED"/>
    <property type="match status" value="1"/>
</dbReference>
<dbReference type="SUPFAM" id="SSF47413">
    <property type="entry name" value="lambda repressor-like DNA-binding domains"/>
    <property type="match status" value="1"/>
</dbReference>
<dbReference type="SMART" id="SM00530">
    <property type="entry name" value="HTH_XRE"/>
    <property type="match status" value="1"/>
</dbReference>
<dbReference type="InterPro" id="IPR019734">
    <property type="entry name" value="TPR_rpt"/>
</dbReference>
<dbReference type="InterPro" id="IPR002182">
    <property type="entry name" value="NB-ARC"/>
</dbReference>
<protein>
    <submittedName>
        <fullName evidence="3">Tetratricopeptide repeat protein</fullName>
    </submittedName>
</protein>
<feature type="domain" description="HTH cro/C1-type" evidence="2">
    <location>
        <begin position="21"/>
        <end position="76"/>
    </location>
</feature>
<dbReference type="InterPro" id="IPR027417">
    <property type="entry name" value="P-loop_NTPase"/>
</dbReference>
<dbReference type="InterPro" id="IPR001387">
    <property type="entry name" value="Cro/C1-type_HTH"/>
</dbReference>
<organism evidence="3 4">
    <name type="scientific">Kutzneria buriramensis</name>
    <dbReference type="NCBI Taxonomy" id="1045776"/>
    <lineage>
        <taxon>Bacteria</taxon>
        <taxon>Bacillati</taxon>
        <taxon>Actinomycetota</taxon>
        <taxon>Actinomycetes</taxon>
        <taxon>Pseudonocardiales</taxon>
        <taxon>Pseudonocardiaceae</taxon>
        <taxon>Kutzneria</taxon>
    </lineage>
</organism>
<keyword evidence="4" id="KW-1185">Reference proteome</keyword>
<gene>
    <name evidence="3" type="ORF">BCF44_113203</name>
</gene>
<dbReference type="Gene3D" id="1.25.40.10">
    <property type="entry name" value="Tetratricopeptide repeat domain"/>
    <property type="match status" value="1"/>
</dbReference>
<dbReference type="GO" id="GO:0003677">
    <property type="term" value="F:DNA binding"/>
    <property type="evidence" value="ECO:0007669"/>
    <property type="project" value="InterPro"/>
</dbReference>
<dbReference type="InterPro" id="IPR003593">
    <property type="entry name" value="AAA+_ATPase"/>
</dbReference>